<gene>
    <name evidence="2" type="ORF">ACIGXA_14780</name>
</gene>
<proteinExistence type="predicted"/>
<dbReference type="Proteomes" id="UP001614394">
    <property type="component" value="Unassembled WGS sequence"/>
</dbReference>
<feature type="compositionally biased region" description="Low complexity" evidence="1">
    <location>
        <begin position="47"/>
        <end position="63"/>
    </location>
</feature>
<protein>
    <recommendedName>
        <fullName evidence="4">PPE family domain-containing protein</fullName>
    </recommendedName>
</protein>
<evidence type="ECO:0008006" key="4">
    <source>
        <dbReference type="Google" id="ProtNLM"/>
    </source>
</evidence>
<organism evidence="2 3">
    <name type="scientific">Streptomyces fildesensis</name>
    <dbReference type="NCBI Taxonomy" id="375757"/>
    <lineage>
        <taxon>Bacteria</taxon>
        <taxon>Bacillati</taxon>
        <taxon>Actinomycetota</taxon>
        <taxon>Actinomycetes</taxon>
        <taxon>Kitasatosporales</taxon>
        <taxon>Streptomycetaceae</taxon>
        <taxon>Streptomyces</taxon>
    </lineage>
</organism>
<dbReference type="RefSeq" id="WP_399648622.1">
    <property type="nucleotide sequence ID" value="NZ_JBITYG010000004.1"/>
</dbReference>
<keyword evidence="3" id="KW-1185">Reference proteome</keyword>
<accession>A0ABW8C5S6</accession>
<name>A0ABW8C5S6_9ACTN</name>
<reference evidence="2 3" key="1">
    <citation type="submission" date="2024-10" db="EMBL/GenBank/DDBJ databases">
        <title>The Natural Products Discovery Center: Release of the First 8490 Sequenced Strains for Exploring Actinobacteria Biosynthetic Diversity.</title>
        <authorList>
            <person name="Kalkreuter E."/>
            <person name="Kautsar S.A."/>
            <person name="Yang D."/>
            <person name="Bader C.D."/>
            <person name="Teijaro C.N."/>
            <person name="Fluegel L."/>
            <person name="Davis C.M."/>
            <person name="Simpson J.R."/>
            <person name="Lauterbach L."/>
            <person name="Steele A.D."/>
            <person name="Gui C."/>
            <person name="Meng S."/>
            <person name="Li G."/>
            <person name="Viehrig K."/>
            <person name="Ye F."/>
            <person name="Su P."/>
            <person name="Kiefer A.F."/>
            <person name="Nichols A."/>
            <person name="Cepeda A.J."/>
            <person name="Yan W."/>
            <person name="Fan B."/>
            <person name="Jiang Y."/>
            <person name="Adhikari A."/>
            <person name="Zheng C.-J."/>
            <person name="Schuster L."/>
            <person name="Cowan T.M."/>
            <person name="Smanski M.J."/>
            <person name="Chevrette M.G."/>
            <person name="De Carvalho L.P.S."/>
            <person name="Shen B."/>
        </authorList>
    </citation>
    <scope>NUCLEOTIDE SEQUENCE [LARGE SCALE GENOMIC DNA]</scope>
    <source>
        <strain evidence="2 3">NPDC053399</strain>
    </source>
</reference>
<evidence type="ECO:0000256" key="1">
    <source>
        <dbReference type="SAM" id="MobiDB-lite"/>
    </source>
</evidence>
<dbReference type="EMBL" id="JBITYG010000004">
    <property type="protein sequence ID" value="MFI9101781.1"/>
    <property type="molecule type" value="Genomic_DNA"/>
</dbReference>
<comment type="caution">
    <text evidence="2">The sequence shown here is derived from an EMBL/GenBank/DDBJ whole genome shotgun (WGS) entry which is preliminary data.</text>
</comment>
<sequence length="205" mass="21315">MAEPKSSPLYKPPVEGADSGGPEPTPPNPADDPVLSMQWDAPPPFIGTAGTKPAPGAAPAAAPNPHSALMVNLGTMRSAEETMLTANRTMVDAYNALHEQVKAVVASPMFWGQEATTTTSGRSAATVVSQGDHIDTWVAENKPIREAAAKFAPIINPELTIALRQVADAIEISGAYMGRLNTAGQAYAIADFSSIMPAITPTPQA</sequence>
<evidence type="ECO:0000313" key="3">
    <source>
        <dbReference type="Proteomes" id="UP001614394"/>
    </source>
</evidence>
<evidence type="ECO:0000313" key="2">
    <source>
        <dbReference type="EMBL" id="MFI9101781.1"/>
    </source>
</evidence>
<feature type="region of interest" description="Disordered" evidence="1">
    <location>
        <begin position="1"/>
        <end position="63"/>
    </location>
</feature>